<evidence type="ECO:0000256" key="6">
    <source>
        <dbReference type="ARBA" id="ARBA00022989"/>
    </source>
</evidence>
<dbReference type="CDD" id="cd15283">
    <property type="entry name" value="7tmC_V2R_pheromone"/>
    <property type="match status" value="1"/>
</dbReference>
<feature type="transmembrane region" description="Helical" evidence="12">
    <location>
        <begin position="722"/>
        <end position="741"/>
    </location>
</feature>
<evidence type="ECO:0000256" key="4">
    <source>
        <dbReference type="ARBA" id="ARBA00022692"/>
    </source>
</evidence>
<dbReference type="GO" id="GO:0005886">
    <property type="term" value="C:plasma membrane"/>
    <property type="evidence" value="ECO:0007669"/>
    <property type="project" value="UniProtKB-SubCell"/>
</dbReference>
<name>A0AAW1B747_CROAD</name>
<evidence type="ECO:0000313" key="16">
    <source>
        <dbReference type="Proteomes" id="UP001474421"/>
    </source>
</evidence>
<comment type="similarity">
    <text evidence="2">Belongs to the G-protein coupled receptor 3 family.</text>
</comment>
<feature type="chain" id="PRO_5043878247" evidence="13">
    <location>
        <begin position="22"/>
        <end position="872"/>
    </location>
</feature>
<feature type="transmembrane region" description="Helical" evidence="12">
    <location>
        <begin position="678"/>
        <end position="702"/>
    </location>
</feature>
<feature type="transmembrane region" description="Helical" evidence="12">
    <location>
        <begin position="608"/>
        <end position="630"/>
    </location>
</feature>
<evidence type="ECO:0000256" key="8">
    <source>
        <dbReference type="ARBA" id="ARBA00023136"/>
    </source>
</evidence>
<evidence type="ECO:0000256" key="7">
    <source>
        <dbReference type="ARBA" id="ARBA00023040"/>
    </source>
</evidence>
<dbReference type="AlphaFoldDB" id="A0AAW1B747"/>
<keyword evidence="8 12" id="KW-0472">Membrane</keyword>
<dbReference type="Pfam" id="PF01094">
    <property type="entry name" value="ANF_receptor"/>
    <property type="match status" value="1"/>
</dbReference>
<dbReference type="FunFam" id="2.10.50.30:FF:000002">
    <property type="entry name" value="Vomeronasal 2 receptor, h1"/>
    <property type="match status" value="1"/>
</dbReference>
<dbReference type="PANTHER" id="PTHR24061:SF599">
    <property type="entry name" value="G-PROTEIN COUPLED RECEPTORS FAMILY 3 PROFILE DOMAIN-CONTAINING PROTEIN"/>
    <property type="match status" value="1"/>
</dbReference>
<protein>
    <submittedName>
        <fullName evidence="15">Type-2 vomeronasal receptor</fullName>
    </submittedName>
</protein>
<dbReference type="InterPro" id="IPR017978">
    <property type="entry name" value="GPCR_3_C"/>
</dbReference>
<keyword evidence="5 13" id="KW-0732">Signal</keyword>
<evidence type="ECO:0000256" key="13">
    <source>
        <dbReference type="SAM" id="SignalP"/>
    </source>
</evidence>
<dbReference type="SUPFAM" id="SSF53822">
    <property type="entry name" value="Periplasmic binding protein-like I"/>
    <property type="match status" value="1"/>
</dbReference>
<accession>A0AAW1B747</accession>
<feature type="transmembrane region" description="Helical" evidence="12">
    <location>
        <begin position="646"/>
        <end position="666"/>
    </location>
</feature>
<feature type="signal peptide" evidence="13">
    <location>
        <begin position="1"/>
        <end position="21"/>
    </location>
</feature>
<dbReference type="EMBL" id="JAOTOJ010000008">
    <property type="protein sequence ID" value="KAK9397353.1"/>
    <property type="molecule type" value="Genomic_DNA"/>
</dbReference>
<dbReference type="InterPro" id="IPR028082">
    <property type="entry name" value="Peripla_BP_I"/>
</dbReference>
<keyword evidence="9 15" id="KW-0675">Receptor</keyword>
<dbReference type="Gene3D" id="3.40.50.2300">
    <property type="match status" value="2"/>
</dbReference>
<dbReference type="InterPro" id="IPR011500">
    <property type="entry name" value="GPCR_3_9-Cys_dom"/>
</dbReference>
<proteinExistence type="inferred from homology"/>
<dbReference type="InterPro" id="IPR004073">
    <property type="entry name" value="GPCR_3_vmron_rcpt_2"/>
</dbReference>
<dbReference type="Pfam" id="PF00003">
    <property type="entry name" value="7tm_3"/>
    <property type="match status" value="1"/>
</dbReference>
<keyword evidence="11" id="KW-0807">Transducer</keyword>
<comment type="caution">
    <text evidence="15">The sequence shown here is derived from an EMBL/GenBank/DDBJ whole genome shotgun (WGS) entry which is preliminary data.</text>
</comment>
<dbReference type="Proteomes" id="UP001474421">
    <property type="component" value="Unassembled WGS sequence"/>
</dbReference>
<dbReference type="PANTHER" id="PTHR24061">
    <property type="entry name" value="CALCIUM-SENSING RECEPTOR-RELATED"/>
    <property type="match status" value="1"/>
</dbReference>
<dbReference type="Pfam" id="PF07562">
    <property type="entry name" value="NCD3G"/>
    <property type="match status" value="1"/>
</dbReference>
<feature type="transmembrane region" description="Helical" evidence="12">
    <location>
        <begin position="834"/>
        <end position="862"/>
    </location>
</feature>
<dbReference type="InterPro" id="IPR038550">
    <property type="entry name" value="GPCR_3_9-Cys_sf"/>
</dbReference>
<sequence length="872" mass="99856">MAKIFLLLLLILWLQQHSAECKTLNAICVIIEPIQILNEYCQMGDLIIGAFTTQYNCVFETSSFNESFKMKPLCDLVLKLKNYQHVLTMAFAVKEINENSQILSNVTLGFYIYDTYSSARMTYYNTLKLLSTWKRTIPNYICEEAKKMMALVGGLDSSTSFYMATLTGLHKIPQIAYSVFAPVMNASKFLPFLYRIMPSDAVQYSGIVQLLLHFHWTWVGIIATDNDDGERFVQTLTPLLAHHGICPAIIAKIPTLSHYLNYYELLMHTSPESMLLTSSEVNVFVLHANHRTITCIKWLIYMYDLLEGNKTKSVNKIWIMTAHWDFSSDILQKSFDMMFFHGALSFAIHSKELLGFTHFLQGLHPHSDNNDKFIPIFWQQAFGCSLSGDNGKECTGEEKLGHLPGVLFEMSMTSQSYRIYNAVYLLAYALHEIYKPKPETRAVFNRCHLTFLNLKPWQIHPFLRSITFNNSAGDIVSFNENGELTAGYDILNWVIFPNQSFARVRVGKMDPQDKELIIKTDTITWHSSFNQVQPLSLCNDNCHQGYRRRKKEGKPFCCYDCVPCEDGKISDQMDTDDCFQCPEDQYPNKNKDQCLPKRINFLSFTEPLGVTLIFLTLMLSVITVWVLWIFTIHRNTPIVKANNQDLTYYLLISLLLCFHSSFLFIGKPQTLTCYLRQTTFSIIFSVAISCILAKTVTVVLAFMATKPGSKLKKWVGKRLANFILLGCSLIQAGICFLWLWIFPPFLNFDFHALAEEIVVECKEGSDIMFYCVLGYLSFLAIVSFTVAYFAKKLPDIFNEAKFITFSMLVFCSVWFSFIPSYLSTKGKYMVAVEVFSILASSAGLLGCIFFPKCCIILFQPILNSKDLLIRRK</sequence>
<evidence type="ECO:0000256" key="1">
    <source>
        <dbReference type="ARBA" id="ARBA00004651"/>
    </source>
</evidence>
<dbReference type="InterPro" id="IPR017979">
    <property type="entry name" value="GPCR_3_CS"/>
</dbReference>
<evidence type="ECO:0000313" key="15">
    <source>
        <dbReference type="EMBL" id="KAK9397353.1"/>
    </source>
</evidence>
<evidence type="ECO:0000256" key="5">
    <source>
        <dbReference type="ARBA" id="ARBA00022729"/>
    </source>
</evidence>
<feature type="transmembrane region" description="Helical" evidence="12">
    <location>
        <begin position="802"/>
        <end position="822"/>
    </location>
</feature>
<keyword evidence="4 12" id="KW-0812">Transmembrane</keyword>
<dbReference type="PROSITE" id="PS50259">
    <property type="entry name" value="G_PROTEIN_RECEP_F3_4"/>
    <property type="match status" value="1"/>
</dbReference>
<comment type="subcellular location">
    <subcellularLocation>
        <location evidence="1">Cell membrane</location>
        <topology evidence="1">Multi-pass membrane protein</topology>
    </subcellularLocation>
</comment>
<feature type="transmembrane region" description="Helical" evidence="12">
    <location>
        <begin position="767"/>
        <end position="790"/>
    </location>
</feature>
<evidence type="ECO:0000256" key="9">
    <source>
        <dbReference type="ARBA" id="ARBA00023170"/>
    </source>
</evidence>
<keyword evidence="3" id="KW-1003">Cell membrane</keyword>
<keyword evidence="6 12" id="KW-1133">Transmembrane helix</keyword>
<dbReference type="PRINTS" id="PR01535">
    <property type="entry name" value="VOMERONASL2R"/>
</dbReference>
<dbReference type="InterPro" id="IPR000068">
    <property type="entry name" value="GPCR_3_Ca_sens_rcpt-rel"/>
</dbReference>
<reference evidence="15 16" key="1">
    <citation type="journal article" date="2024" name="Proc. Natl. Acad. Sci. U.S.A.">
        <title>The genetic regulatory architecture and epigenomic basis for age-related changes in rattlesnake venom.</title>
        <authorList>
            <person name="Hogan M.P."/>
            <person name="Holding M.L."/>
            <person name="Nystrom G.S."/>
            <person name="Colston T.J."/>
            <person name="Bartlett D.A."/>
            <person name="Mason A.J."/>
            <person name="Ellsworth S.A."/>
            <person name="Rautsaw R.M."/>
            <person name="Lawrence K.C."/>
            <person name="Strickland J.L."/>
            <person name="He B."/>
            <person name="Fraser P."/>
            <person name="Margres M.J."/>
            <person name="Gilbert D.M."/>
            <person name="Gibbs H.L."/>
            <person name="Parkinson C.L."/>
            <person name="Rokyta D.R."/>
        </authorList>
    </citation>
    <scope>NUCLEOTIDE SEQUENCE [LARGE SCALE GENOMIC DNA]</scope>
    <source>
        <strain evidence="15">DRR0105</strain>
    </source>
</reference>
<gene>
    <name evidence="15" type="ORF">NXF25_020714</name>
</gene>
<dbReference type="PRINTS" id="PR00248">
    <property type="entry name" value="GPCRMGR"/>
</dbReference>
<dbReference type="GO" id="GO:0004930">
    <property type="term" value="F:G protein-coupled receptor activity"/>
    <property type="evidence" value="ECO:0007669"/>
    <property type="project" value="UniProtKB-KW"/>
</dbReference>
<evidence type="ECO:0000259" key="14">
    <source>
        <dbReference type="PROSITE" id="PS50259"/>
    </source>
</evidence>
<keyword evidence="7" id="KW-0297">G-protein coupled receptor</keyword>
<dbReference type="InterPro" id="IPR000337">
    <property type="entry name" value="GPCR_3"/>
</dbReference>
<evidence type="ECO:0000256" key="11">
    <source>
        <dbReference type="ARBA" id="ARBA00023224"/>
    </source>
</evidence>
<evidence type="ECO:0000256" key="3">
    <source>
        <dbReference type="ARBA" id="ARBA00022475"/>
    </source>
</evidence>
<dbReference type="FunFam" id="3.40.50.2300:FF:000024">
    <property type="entry name" value="Vomeronasal 2, receptor 73"/>
    <property type="match status" value="1"/>
</dbReference>
<evidence type="ECO:0000256" key="12">
    <source>
        <dbReference type="SAM" id="Phobius"/>
    </source>
</evidence>
<dbReference type="PROSITE" id="PS00981">
    <property type="entry name" value="G_PROTEIN_RECEP_F3_3"/>
    <property type="match status" value="1"/>
</dbReference>
<feature type="domain" description="G-protein coupled receptors family 3 profile" evidence="14">
    <location>
        <begin position="608"/>
        <end position="872"/>
    </location>
</feature>
<evidence type="ECO:0000256" key="10">
    <source>
        <dbReference type="ARBA" id="ARBA00023180"/>
    </source>
</evidence>
<dbReference type="Gene3D" id="2.10.50.30">
    <property type="entry name" value="GPCR, family 3, nine cysteines domain"/>
    <property type="match status" value="1"/>
</dbReference>
<keyword evidence="10" id="KW-0325">Glycoprotein</keyword>
<evidence type="ECO:0000256" key="2">
    <source>
        <dbReference type="ARBA" id="ARBA00007242"/>
    </source>
</evidence>
<organism evidence="15 16">
    <name type="scientific">Crotalus adamanteus</name>
    <name type="common">Eastern diamondback rattlesnake</name>
    <dbReference type="NCBI Taxonomy" id="8729"/>
    <lineage>
        <taxon>Eukaryota</taxon>
        <taxon>Metazoa</taxon>
        <taxon>Chordata</taxon>
        <taxon>Craniata</taxon>
        <taxon>Vertebrata</taxon>
        <taxon>Euteleostomi</taxon>
        <taxon>Lepidosauria</taxon>
        <taxon>Squamata</taxon>
        <taxon>Bifurcata</taxon>
        <taxon>Unidentata</taxon>
        <taxon>Episquamata</taxon>
        <taxon>Toxicofera</taxon>
        <taxon>Serpentes</taxon>
        <taxon>Colubroidea</taxon>
        <taxon>Viperidae</taxon>
        <taxon>Crotalinae</taxon>
        <taxon>Crotalus</taxon>
    </lineage>
</organism>
<keyword evidence="16" id="KW-1185">Reference proteome</keyword>
<dbReference type="InterPro" id="IPR001828">
    <property type="entry name" value="ANF_lig-bd_rcpt"/>
</dbReference>